<reference evidence="2" key="1">
    <citation type="submission" date="2022-10" db="EMBL/GenBank/DDBJ databases">
        <title>Chitiniphilus purpureus sp. nov., a novel chitin-degrading bacterium isolated from crawfish pond sediment.</title>
        <authorList>
            <person name="Li K."/>
        </authorList>
    </citation>
    <scope>NUCLEOTIDE SEQUENCE</scope>
    <source>
        <strain evidence="2">CD1</strain>
    </source>
</reference>
<feature type="domain" description="DUF7674" evidence="1">
    <location>
        <begin position="15"/>
        <end position="112"/>
    </location>
</feature>
<dbReference type="RefSeq" id="WP_263124927.1">
    <property type="nucleotide sequence ID" value="NZ_CP106753.1"/>
</dbReference>
<dbReference type="Pfam" id="PF24722">
    <property type="entry name" value="DUF7674"/>
    <property type="match status" value="1"/>
</dbReference>
<sequence length="120" mass="13274">MRYEGFIYSLIETSNAVRAAYQEVSCEWKPEDPPVTTLFAALGDQIVEDFGSTDLATNNRIFFLIEQGMESDDEGLVTAVATGLIEALATKAVSEEDLWNRISKFLGPKSLQHANAWLGK</sequence>
<dbReference type="EMBL" id="CP106753">
    <property type="protein sequence ID" value="UXY15516.1"/>
    <property type="molecule type" value="Genomic_DNA"/>
</dbReference>
<protein>
    <recommendedName>
        <fullName evidence="1">DUF7674 domain-containing protein</fullName>
    </recommendedName>
</protein>
<proteinExistence type="predicted"/>
<evidence type="ECO:0000313" key="3">
    <source>
        <dbReference type="Proteomes" id="UP001061302"/>
    </source>
</evidence>
<dbReference type="Proteomes" id="UP001061302">
    <property type="component" value="Chromosome"/>
</dbReference>
<organism evidence="2 3">
    <name type="scientific">Chitiniphilus purpureus</name>
    <dbReference type="NCBI Taxonomy" id="2981137"/>
    <lineage>
        <taxon>Bacteria</taxon>
        <taxon>Pseudomonadati</taxon>
        <taxon>Pseudomonadota</taxon>
        <taxon>Betaproteobacteria</taxon>
        <taxon>Neisseriales</taxon>
        <taxon>Chitinibacteraceae</taxon>
        <taxon>Chitiniphilus</taxon>
    </lineage>
</organism>
<evidence type="ECO:0000313" key="2">
    <source>
        <dbReference type="EMBL" id="UXY15516.1"/>
    </source>
</evidence>
<dbReference type="InterPro" id="IPR056091">
    <property type="entry name" value="DUF7674"/>
</dbReference>
<evidence type="ECO:0000259" key="1">
    <source>
        <dbReference type="Pfam" id="PF24722"/>
    </source>
</evidence>
<keyword evidence="3" id="KW-1185">Reference proteome</keyword>
<name>A0ABY6DR05_9NEIS</name>
<accession>A0ABY6DR05</accession>
<gene>
    <name evidence="2" type="ORF">N8I74_00430</name>
</gene>